<dbReference type="PANTHER" id="PTHR31025">
    <property type="entry name" value="SI:CH211-196P9.1-RELATED"/>
    <property type="match status" value="1"/>
</dbReference>
<accession>A0A7J5X9E2</accession>
<organism evidence="1 2">
    <name type="scientific">Dissostichus mawsoni</name>
    <name type="common">Antarctic cod</name>
    <dbReference type="NCBI Taxonomy" id="36200"/>
    <lineage>
        <taxon>Eukaryota</taxon>
        <taxon>Metazoa</taxon>
        <taxon>Chordata</taxon>
        <taxon>Craniata</taxon>
        <taxon>Vertebrata</taxon>
        <taxon>Euteleostomi</taxon>
        <taxon>Actinopterygii</taxon>
        <taxon>Neopterygii</taxon>
        <taxon>Teleostei</taxon>
        <taxon>Neoteleostei</taxon>
        <taxon>Acanthomorphata</taxon>
        <taxon>Eupercaria</taxon>
        <taxon>Perciformes</taxon>
        <taxon>Notothenioidei</taxon>
        <taxon>Nototheniidae</taxon>
        <taxon>Dissostichus</taxon>
    </lineage>
</organism>
<proteinExistence type="predicted"/>
<reference evidence="1 2" key="1">
    <citation type="submission" date="2020-03" db="EMBL/GenBank/DDBJ databases">
        <title>Dissostichus mawsoni Genome sequencing and assembly.</title>
        <authorList>
            <person name="Park H."/>
        </authorList>
    </citation>
    <scope>NUCLEOTIDE SEQUENCE [LARGE SCALE GENOMIC DNA]</scope>
    <source>
        <strain evidence="1">DM0001</strain>
        <tissue evidence="1">Muscle</tissue>
    </source>
</reference>
<keyword evidence="2" id="KW-1185">Reference proteome</keyword>
<protein>
    <submittedName>
        <fullName evidence="1">Uncharacterized protein</fullName>
    </submittedName>
</protein>
<dbReference type="OrthoDB" id="8595960at2759"/>
<dbReference type="Proteomes" id="UP000518266">
    <property type="component" value="Unassembled WGS sequence"/>
</dbReference>
<gene>
    <name evidence="1" type="ORF">F7725_026944</name>
</gene>
<dbReference type="AlphaFoldDB" id="A0A7J5X9E2"/>
<dbReference type="PANTHER" id="PTHR31025:SF27">
    <property type="entry name" value="SI:CH211-193K19.2-RELATED"/>
    <property type="match status" value="1"/>
</dbReference>
<dbReference type="EMBL" id="JAAKFY010000027">
    <property type="protein sequence ID" value="KAF3833279.1"/>
    <property type="molecule type" value="Genomic_DNA"/>
</dbReference>
<comment type="caution">
    <text evidence="1">The sequence shown here is derived from an EMBL/GenBank/DDBJ whole genome shotgun (WGS) entry which is preliminary data.</text>
</comment>
<evidence type="ECO:0000313" key="1">
    <source>
        <dbReference type="EMBL" id="KAF3833279.1"/>
    </source>
</evidence>
<evidence type="ECO:0000313" key="2">
    <source>
        <dbReference type="Proteomes" id="UP000518266"/>
    </source>
</evidence>
<feature type="non-terminal residue" evidence="1">
    <location>
        <position position="1"/>
    </location>
</feature>
<name>A0A7J5X9E2_DISMA</name>
<sequence length="244" mass="27832">MHISNISFSLSKPTLLSFPPTQRISKHGGRHVAPEEDSRIKLELPNGIPSSVDEVIQEIKNFCGLTNEIRLQYIYADFGTWVNLTTTSELKDLAYFENFLRVTTIPLEARFMQKLDEKCSELIQVVRKKGGAIREKIKLLPIVETDTDTTTKREIALKCLILNMGESVEDLIKEFLVSEKEEAGQILQQETISIFVIRDAQAAPKDIGIILEGQEVKVFMELDPEGMPTKVKKLYDQLYNRAWF</sequence>